<feature type="domain" description="UPF0033" evidence="2">
    <location>
        <begin position="2"/>
        <end position="70"/>
    </location>
</feature>
<dbReference type="Gene3D" id="3.30.110.40">
    <property type="entry name" value="TusA-like domain"/>
    <property type="match status" value="1"/>
</dbReference>
<gene>
    <name evidence="3" type="ORF">MNBD_GAMMA22-2565</name>
</gene>
<dbReference type="SUPFAM" id="SSF64307">
    <property type="entry name" value="SirA-like"/>
    <property type="match status" value="1"/>
</dbReference>
<evidence type="ECO:0000256" key="1">
    <source>
        <dbReference type="ARBA" id="ARBA00008984"/>
    </source>
</evidence>
<name>A0A3B1AHJ3_9ZZZZ</name>
<accession>A0A3B1AHJ3</accession>
<dbReference type="PANTHER" id="PTHR33279:SF6">
    <property type="entry name" value="SULFUR CARRIER PROTEIN YEDF-RELATED"/>
    <property type="match status" value="1"/>
</dbReference>
<evidence type="ECO:0000313" key="3">
    <source>
        <dbReference type="EMBL" id="VAX01151.1"/>
    </source>
</evidence>
<proteinExistence type="inferred from homology"/>
<dbReference type="AlphaFoldDB" id="A0A3B1AHJ3"/>
<evidence type="ECO:0000259" key="2">
    <source>
        <dbReference type="Pfam" id="PF01206"/>
    </source>
</evidence>
<dbReference type="InterPro" id="IPR036868">
    <property type="entry name" value="TusA-like_sf"/>
</dbReference>
<dbReference type="CDD" id="cd00291">
    <property type="entry name" value="SirA_YedF_YeeD"/>
    <property type="match status" value="1"/>
</dbReference>
<sequence length="74" mass="8256">MKQLDARRLLCPMPVIKVQDAIKEMQLNDELQVTCTDPGALNDIPAWCRINGHQVLSTKEIGDEVILIIKVGKS</sequence>
<dbReference type="PANTHER" id="PTHR33279">
    <property type="entry name" value="SULFUR CARRIER PROTEIN YEDF-RELATED"/>
    <property type="match status" value="1"/>
</dbReference>
<dbReference type="EMBL" id="UOFS01000047">
    <property type="protein sequence ID" value="VAX01151.1"/>
    <property type="molecule type" value="Genomic_DNA"/>
</dbReference>
<comment type="similarity">
    <text evidence="1">Belongs to the sulfur carrier protein TusA family.</text>
</comment>
<dbReference type="Pfam" id="PF01206">
    <property type="entry name" value="TusA"/>
    <property type="match status" value="1"/>
</dbReference>
<organism evidence="3">
    <name type="scientific">hydrothermal vent metagenome</name>
    <dbReference type="NCBI Taxonomy" id="652676"/>
    <lineage>
        <taxon>unclassified sequences</taxon>
        <taxon>metagenomes</taxon>
        <taxon>ecological metagenomes</taxon>
    </lineage>
</organism>
<protein>
    <recommendedName>
        <fullName evidence="2">UPF0033 domain-containing protein</fullName>
    </recommendedName>
</protein>
<dbReference type="InterPro" id="IPR001455">
    <property type="entry name" value="TusA-like"/>
</dbReference>
<reference evidence="3" key="1">
    <citation type="submission" date="2018-06" db="EMBL/GenBank/DDBJ databases">
        <authorList>
            <person name="Zhirakovskaya E."/>
        </authorList>
    </citation>
    <scope>NUCLEOTIDE SEQUENCE</scope>
</reference>